<dbReference type="InterPro" id="IPR046837">
    <property type="entry name" value="Laa1/Sip1/HEATR5-like_HEAT"/>
</dbReference>
<dbReference type="GO" id="GO:0030139">
    <property type="term" value="C:endocytic vesicle"/>
    <property type="evidence" value="ECO:0007669"/>
    <property type="project" value="TreeGrafter"/>
</dbReference>
<feature type="compositionally biased region" description="Basic residues" evidence="2">
    <location>
        <begin position="289"/>
        <end position="299"/>
    </location>
</feature>
<feature type="domain" description="LAA1-like C-terminal TPR repeats" evidence="3">
    <location>
        <begin position="1829"/>
        <end position="1977"/>
    </location>
</feature>
<dbReference type="Pfam" id="PF25808">
    <property type="entry name" value="TPR_LAA1_C"/>
    <property type="match status" value="1"/>
</dbReference>
<gene>
    <name evidence="4" type="ORF">BTJ68_14516</name>
</gene>
<sequence length="1997" mass="216469">MSESQETAATPPEAPPKPNTNGEREKAGFELDVSKLHALPSEQQSLYLLTYTADLVRHVQALDADGASAEQLPLKRELFQVIGLSSPPPTRVIRDNLGRCFAGIFSKGNRKLLYDSINELVAIIQGGKDKSLQTKHVVASCLGSLYEAAGDSAMSLSPLACTALLKAIKAASNDTGYRSAIFRALGKVIRGINTAIDEDIGRSIWKQARNIAGSDKSSLVQASACWCLEQLVRCTPYYDNSNDFDKLQSALYKALEGSSSSVRRAAASALAAELVKSYSEFPRAETVPRIKKPKKPKKASKGEELDEELDRASSPAPEKPATALSYTLLEMLKILSTHYCRPTTGNKARAGVAICYIKVLKTLGESTVEKSYGDIAKHLFTDILSHPSLVFNKYRQLVSRKLVRIILERVIGRMLGETAQLNACRFLTNEIIKDYPSTVSERPEPSKQVLIGAISALTSLIGSVDAAVGGIAEQCREGLLQAIQHPNFTVQVYAARALRAIVVACPQQLLPTVTICMNSVHRELNLLATPRQGPKRCVGYAHGLAAVLSASSLHPLYGSVDVYARVLQQATTLLKSSGSSDLRISSCQLQVAWIMIGGLMTLGPNFVKIHLSQLMLLWKNALPRPVAKENISQRTMFELSYLAHVREGLVNDPTNRLSSTLQLLDYEVMVRRRVFQCFSQLLTLSPPGSIETTAHSTILPLAVTTFSDAEYYSSASLSAAIASAAASFESIWDVGDNNGFGVTSLVQGLDVRNSVDRSLRRHWTSRQGDEDLADESILSPVGASAEYDACCCYLGDSTEADPAPPGAEAVNAAIAAFGLCLPLQAPRVQESTLEQISSSMGANALQKDPARKAAITVNISLAIATACKVTIGEVGIHKGDLRRDATENALQSILHICLRDSDPVVRLITADAIGALCCSSGSVLTDPEVNNLTDTIINNREPHVRAGCALALASIHNQLGGMAAGFHMKKIVGIIMSLAADTHPLVHFWALDSLAQVAESAGLNFSAFVSNAIGMLSQLYVSDGHNEETAVLVSSNMSVEMPVPAALARGIDSAINVLGPDLQDMAKPRDMILSLVGLFSRESSPTMLLESLRCLEHLSLYAPGHLEYAQYVQRLQADLDAENEEISQSALHSLSVLMRRDATEIVRTARPGLEDRLWEYLNDVPDQPEVKNIFVNWLHQTGASDPAEWIQRCNVVLTKTKAKSEQPKTAQTKDTAGPDIQDEEIAGFAAASGAAKEDESQAPTSTQELMKWQVRLFAMECLHSLIAMISKEAAIVEESPGEAALQSKVADVVRIAFSASTAGIAALRVVGMRIIDQVLKMFGRTPDPDFPEAMLLEQYQAQISSALTPAFAADSSPELAAAAVSVCATFIATGIVTDVDRMGRILKVLVTALENFSQDTQSASIGDLKGLSTNAQVMVRMAVFSAWAELQIASAEQRYLVDVVKPHIAKLVPLWLSSLREYSRLRFEPDISASLGTMAISDDLDTVYAALNRQTLLKFYQASWLSLVDAIASLIDEDSEFVFDALDDKQRAAQESAEGEPANGTNDLTRKDAEINYREEPVAFFFVLFGLAFESLAVRSNDDESVTRQRNLDILQAMKKILRPSVSGNAIYQEVIFSETVDLLSRMVLTESLSVQTVVVEIARNLCISHPSSRQGLRAPVNGETLSDDIEQLFELTRLIVLVLASVIPGLSETPVSLRLESSEEATTLVRTTLQALVDVSDVFPSIIKTDLHATILHIFVTILGTGACQAAVVPQSLPILRRFIASVSEEERSETPHQLRSAIARMLIILKNAQKRETDASLPCEKNTMLAVTVVLSAAPQYFTEERNLLSRFIGELIEAVEVPMTSRVAAGCVRTLLMAGVEPARLLPAALHFVTNPSDLEGLEDSRKLMTQTITMYASRVPEPQQTVAVVLVVNGLLEQASSQGQQSYQETATRLLELAAANSGTFRSAVTSLDSERKSLLEGILKSRAGLQRNTSDFGADREPTIALKMDFGS</sequence>
<evidence type="ECO:0000259" key="3">
    <source>
        <dbReference type="Pfam" id="PF25808"/>
    </source>
</evidence>
<dbReference type="InterPro" id="IPR016024">
    <property type="entry name" value="ARM-type_fold"/>
</dbReference>
<dbReference type="EMBL" id="MUNK01000332">
    <property type="protein sequence ID" value="OTA22930.1"/>
    <property type="molecule type" value="Genomic_DNA"/>
</dbReference>
<dbReference type="STRING" id="1157616.A0A1Z5SQ49"/>
<comment type="caution">
    <text evidence="4">The sequence shown here is derived from an EMBL/GenBank/DDBJ whole genome shotgun (WGS) entry which is preliminary data.</text>
</comment>
<feature type="compositionally biased region" description="Low complexity" evidence="2">
    <location>
        <begin position="1"/>
        <end position="11"/>
    </location>
</feature>
<feature type="region of interest" description="Disordered" evidence="2">
    <location>
        <begin position="286"/>
        <end position="319"/>
    </location>
</feature>
<dbReference type="Pfam" id="PF25468">
    <property type="entry name" value="HEAT_HEATR5A"/>
    <property type="match status" value="1"/>
</dbReference>
<evidence type="ECO:0000313" key="5">
    <source>
        <dbReference type="Proteomes" id="UP000194280"/>
    </source>
</evidence>
<dbReference type="GO" id="GO:0016020">
    <property type="term" value="C:membrane"/>
    <property type="evidence" value="ECO:0007669"/>
    <property type="project" value="TreeGrafter"/>
</dbReference>
<proteinExistence type="inferred from homology"/>
<dbReference type="InterPro" id="IPR040108">
    <property type="entry name" value="Laa1/Sip1/HEATR5"/>
</dbReference>
<dbReference type="VEuPathDB" id="FungiDB:BTJ68_14516"/>
<dbReference type="InterPro" id="IPR057981">
    <property type="entry name" value="TPR_LAA1-like_C"/>
</dbReference>
<keyword evidence="5" id="KW-1185">Reference proteome</keyword>
<dbReference type="GO" id="GO:0042147">
    <property type="term" value="P:retrograde transport, endosome to Golgi"/>
    <property type="evidence" value="ECO:0007669"/>
    <property type="project" value="TreeGrafter"/>
</dbReference>
<dbReference type="Proteomes" id="UP000194280">
    <property type="component" value="Unassembled WGS sequence"/>
</dbReference>
<dbReference type="Pfam" id="PF20210">
    <property type="entry name" value="Laa1_Sip1_HTR5"/>
    <property type="match status" value="1"/>
</dbReference>
<evidence type="ECO:0000256" key="2">
    <source>
        <dbReference type="SAM" id="MobiDB-lite"/>
    </source>
</evidence>
<evidence type="ECO:0000256" key="1">
    <source>
        <dbReference type="ARBA" id="ARBA00008304"/>
    </source>
</evidence>
<dbReference type="PANTHER" id="PTHR21663:SF0">
    <property type="entry name" value="HEAT REPEAT-CONTAINING PROTEIN 5B"/>
    <property type="match status" value="1"/>
</dbReference>
<dbReference type="FunCoup" id="A0A1Z5SQ49">
    <property type="interactions" value="179"/>
</dbReference>
<dbReference type="OrthoDB" id="192608at2759"/>
<dbReference type="GO" id="GO:0008104">
    <property type="term" value="P:intracellular protein localization"/>
    <property type="evidence" value="ECO:0007669"/>
    <property type="project" value="TreeGrafter"/>
</dbReference>
<name>A0A1Z5SQ49_HORWE</name>
<reference evidence="4 5" key="1">
    <citation type="submission" date="2017-01" db="EMBL/GenBank/DDBJ databases">
        <title>The recent genome duplication of the halophilic yeast Hortaea werneckii: insights from long-read sequencing.</title>
        <authorList>
            <person name="Sinha S."/>
            <person name="Flibotte S."/>
            <person name="Neira M."/>
            <person name="Lenassi M."/>
            <person name="Gostincar C."/>
            <person name="Stajich J.E."/>
            <person name="Nislow C.E."/>
        </authorList>
    </citation>
    <scope>NUCLEOTIDE SEQUENCE [LARGE SCALE GENOMIC DNA]</scope>
    <source>
        <strain evidence="4 5">EXF-2000</strain>
    </source>
</reference>
<dbReference type="GO" id="GO:0005829">
    <property type="term" value="C:cytosol"/>
    <property type="evidence" value="ECO:0007669"/>
    <property type="project" value="GOC"/>
</dbReference>
<dbReference type="InterPro" id="IPR011989">
    <property type="entry name" value="ARM-like"/>
</dbReference>
<accession>A0A1Z5SQ49</accession>
<evidence type="ECO:0000313" key="4">
    <source>
        <dbReference type="EMBL" id="OTA22930.1"/>
    </source>
</evidence>
<organism evidence="4 5">
    <name type="scientific">Hortaea werneckii EXF-2000</name>
    <dbReference type="NCBI Taxonomy" id="1157616"/>
    <lineage>
        <taxon>Eukaryota</taxon>
        <taxon>Fungi</taxon>
        <taxon>Dikarya</taxon>
        <taxon>Ascomycota</taxon>
        <taxon>Pezizomycotina</taxon>
        <taxon>Dothideomycetes</taxon>
        <taxon>Dothideomycetidae</taxon>
        <taxon>Mycosphaerellales</taxon>
        <taxon>Teratosphaeriaceae</taxon>
        <taxon>Hortaea</taxon>
    </lineage>
</organism>
<protein>
    <recommendedName>
        <fullName evidence="3">LAA1-like C-terminal TPR repeats domain-containing protein</fullName>
    </recommendedName>
</protein>
<dbReference type="GO" id="GO:0006897">
    <property type="term" value="P:endocytosis"/>
    <property type="evidence" value="ECO:0007669"/>
    <property type="project" value="TreeGrafter"/>
</dbReference>
<dbReference type="SUPFAM" id="SSF48371">
    <property type="entry name" value="ARM repeat"/>
    <property type="match status" value="2"/>
</dbReference>
<comment type="similarity">
    <text evidence="1">Belongs to the HEATR5 family.</text>
</comment>
<dbReference type="PANTHER" id="PTHR21663">
    <property type="entry name" value="HYPOTHETICAL HEAT DOMAIN-CONTAINING"/>
    <property type="match status" value="1"/>
</dbReference>
<dbReference type="Gene3D" id="1.25.10.10">
    <property type="entry name" value="Leucine-rich Repeat Variant"/>
    <property type="match status" value="3"/>
</dbReference>
<feature type="region of interest" description="Disordered" evidence="2">
    <location>
        <begin position="1"/>
        <end position="26"/>
    </location>
</feature>
<dbReference type="GO" id="GO:0005794">
    <property type="term" value="C:Golgi apparatus"/>
    <property type="evidence" value="ECO:0007669"/>
    <property type="project" value="TreeGrafter"/>
</dbReference>
<dbReference type="InParanoid" id="A0A1Z5SQ49"/>